<comment type="similarity">
    <text evidence="1 4">Belongs to the D-isomer specific 2-hydroxyacid dehydrogenase family.</text>
</comment>
<evidence type="ECO:0000256" key="3">
    <source>
        <dbReference type="ARBA" id="ARBA00023027"/>
    </source>
</evidence>
<evidence type="ECO:0000313" key="7">
    <source>
        <dbReference type="EMBL" id="OPX45265.1"/>
    </source>
</evidence>
<keyword evidence="3" id="KW-0520">NAD</keyword>
<dbReference type="Pfam" id="PF00389">
    <property type="entry name" value="2-Hacid_dh"/>
    <property type="match status" value="1"/>
</dbReference>
<dbReference type="InterPro" id="IPR006139">
    <property type="entry name" value="D-isomer_2_OHA_DH_cat_dom"/>
</dbReference>
<dbReference type="GO" id="GO:0051287">
    <property type="term" value="F:NAD binding"/>
    <property type="evidence" value="ECO:0007669"/>
    <property type="project" value="InterPro"/>
</dbReference>
<dbReference type="Gene3D" id="3.40.50.720">
    <property type="entry name" value="NAD(P)-binding Rossmann-like Domain"/>
    <property type="match status" value="2"/>
</dbReference>
<dbReference type="PANTHER" id="PTHR43761">
    <property type="entry name" value="D-ISOMER SPECIFIC 2-HYDROXYACID DEHYDROGENASE FAMILY PROTEIN (AFU_ORTHOLOGUE AFUA_1G13630)"/>
    <property type="match status" value="1"/>
</dbReference>
<dbReference type="Pfam" id="PF02826">
    <property type="entry name" value="2-Hacid_dh_C"/>
    <property type="match status" value="1"/>
</dbReference>
<dbReference type="PROSITE" id="PS00671">
    <property type="entry name" value="D_2_HYDROXYACID_DH_3"/>
    <property type="match status" value="1"/>
</dbReference>
<sequence>MKKIVVLDAKTIGEFDVNLLKEFGEVVIYQTTSKDETIERVKNANIILTNKVVISKEVIDEAKNLELICEMATGFNNIDIAYAKEKGIAVTNVAGYSTPTVVQHTFATLFALNNQIAYYDNFVKSGEYSKSGLFTNLDRPFIDIQNKKWGIIGLGTIGREVAKVCDAFGAEVTYFSASGRNNSDKYKRVDLDTILKESDIISIHAPLNEKTEGLINYENLSKMKKSAILINMGRGPIVVEEDLVKAIDEDLIAGAALDVFKVEPMPIDSPLLKVKNKEKLILTPHIAWASVEARERLFNGIIENIKAFYNGEKRNRVEL</sequence>
<comment type="caution">
    <text evidence="7">The sequence shown here is derived from an EMBL/GenBank/DDBJ whole genome shotgun (WGS) entry which is preliminary data.</text>
</comment>
<protein>
    <submittedName>
        <fullName evidence="7">Putative 2-hydroxyacid dehydrogenase</fullName>
        <ecNumber evidence="7">1.-.-.-</ecNumber>
    </submittedName>
</protein>
<dbReference type="SUPFAM" id="SSF52283">
    <property type="entry name" value="Formate/glycerate dehydrogenase catalytic domain-like"/>
    <property type="match status" value="1"/>
</dbReference>
<dbReference type="InterPro" id="IPR036291">
    <property type="entry name" value="NAD(P)-bd_dom_sf"/>
</dbReference>
<dbReference type="NCBIfam" id="NF006263">
    <property type="entry name" value="PRK08410.1"/>
    <property type="match status" value="1"/>
</dbReference>
<gene>
    <name evidence="7" type="ORF">CLTHE_30290</name>
</gene>
<dbReference type="AlphaFoldDB" id="A0A1V4SP69"/>
<dbReference type="PANTHER" id="PTHR43761:SF1">
    <property type="entry name" value="D-ISOMER SPECIFIC 2-HYDROXYACID DEHYDROGENASE CATALYTIC DOMAIN-CONTAINING PROTEIN-RELATED"/>
    <property type="match status" value="1"/>
</dbReference>
<evidence type="ECO:0000259" key="5">
    <source>
        <dbReference type="Pfam" id="PF00389"/>
    </source>
</evidence>
<dbReference type="SUPFAM" id="SSF51735">
    <property type="entry name" value="NAD(P)-binding Rossmann-fold domains"/>
    <property type="match status" value="1"/>
</dbReference>
<evidence type="ECO:0000313" key="8">
    <source>
        <dbReference type="Proteomes" id="UP000191448"/>
    </source>
</evidence>
<feature type="domain" description="D-isomer specific 2-hydroxyacid dehydrogenase NAD-binding" evidence="6">
    <location>
        <begin position="107"/>
        <end position="287"/>
    </location>
</feature>
<evidence type="ECO:0000256" key="4">
    <source>
        <dbReference type="RuleBase" id="RU003719"/>
    </source>
</evidence>
<keyword evidence="2 4" id="KW-0560">Oxidoreductase</keyword>
<reference evidence="7 8" key="1">
    <citation type="submission" date="2016-02" db="EMBL/GenBank/DDBJ databases">
        <title>Genome sequence of Clostridium thermobutyricum DSM 4928.</title>
        <authorList>
            <person name="Poehlein A."/>
            <person name="Daniel R."/>
        </authorList>
    </citation>
    <scope>NUCLEOTIDE SEQUENCE [LARGE SCALE GENOMIC DNA]</scope>
    <source>
        <strain evidence="7 8">DSM 4928</strain>
    </source>
</reference>
<name>A0A1V4SP69_9CLOT</name>
<dbReference type="EC" id="1.-.-.-" evidence="7"/>
<dbReference type="PROSITE" id="PS00670">
    <property type="entry name" value="D_2_HYDROXYACID_DH_2"/>
    <property type="match status" value="1"/>
</dbReference>
<evidence type="ECO:0000259" key="6">
    <source>
        <dbReference type="Pfam" id="PF02826"/>
    </source>
</evidence>
<dbReference type="OrthoDB" id="9805416at2"/>
<dbReference type="InterPro" id="IPR029753">
    <property type="entry name" value="D-isomer_DH_CS"/>
</dbReference>
<feature type="domain" description="D-isomer specific 2-hydroxyacid dehydrogenase catalytic" evidence="5">
    <location>
        <begin position="11"/>
        <end position="316"/>
    </location>
</feature>
<organism evidence="7 8">
    <name type="scientific">Clostridium thermobutyricum DSM 4928</name>
    <dbReference type="NCBI Taxonomy" id="1121339"/>
    <lineage>
        <taxon>Bacteria</taxon>
        <taxon>Bacillati</taxon>
        <taxon>Bacillota</taxon>
        <taxon>Clostridia</taxon>
        <taxon>Eubacteriales</taxon>
        <taxon>Clostridiaceae</taxon>
        <taxon>Clostridium</taxon>
    </lineage>
</organism>
<evidence type="ECO:0000256" key="2">
    <source>
        <dbReference type="ARBA" id="ARBA00023002"/>
    </source>
</evidence>
<dbReference type="EMBL" id="LTAY01000103">
    <property type="protein sequence ID" value="OPX45265.1"/>
    <property type="molecule type" value="Genomic_DNA"/>
</dbReference>
<dbReference type="Proteomes" id="UP000191448">
    <property type="component" value="Unassembled WGS sequence"/>
</dbReference>
<dbReference type="InterPro" id="IPR050418">
    <property type="entry name" value="D-iso_2-hydroxyacid_DH_PdxB"/>
</dbReference>
<accession>A0A1V4SP69</accession>
<dbReference type="InterPro" id="IPR006140">
    <property type="entry name" value="D-isomer_DH_NAD-bd"/>
</dbReference>
<dbReference type="CDD" id="cd12162">
    <property type="entry name" value="2-Hacid_dh_4"/>
    <property type="match status" value="1"/>
</dbReference>
<proteinExistence type="inferred from homology"/>
<evidence type="ECO:0000256" key="1">
    <source>
        <dbReference type="ARBA" id="ARBA00005854"/>
    </source>
</evidence>
<dbReference type="PRINTS" id="PR00411">
    <property type="entry name" value="PNDRDTASEI"/>
</dbReference>
<dbReference type="RefSeq" id="WP_080024130.1">
    <property type="nucleotide sequence ID" value="NZ_LTAY01000103.1"/>
</dbReference>
<dbReference type="GO" id="GO:0016616">
    <property type="term" value="F:oxidoreductase activity, acting on the CH-OH group of donors, NAD or NADP as acceptor"/>
    <property type="evidence" value="ECO:0007669"/>
    <property type="project" value="InterPro"/>
</dbReference>